<feature type="region of interest" description="Disordered" evidence="10">
    <location>
        <begin position="310"/>
        <end position="329"/>
    </location>
</feature>
<keyword evidence="3 9" id="KW-0863">Zinc-finger</keyword>
<keyword evidence="2" id="KW-0479">Metal-binding</keyword>
<evidence type="ECO:0000256" key="5">
    <source>
        <dbReference type="ARBA" id="ARBA00023015"/>
    </source>
</evidence>
<dbReference type="AlphaFoldDB" id="A0AA47N4H8"/>
<keyword evidence="13" id="KW-1185">Reference proteome</keyword>
<evidence type="ECO:0000313" key="13">
    <source>
        <dbReference type="Proteomes" id="UP001174136"/>
    </source>
</evidence>
<keyword evidence="6" id="KW-0238">DNA-binding</keyword>
<dbReference type="Proteomes" id="UP001174136">
    <property type="component" value="Unassembled WGS sequence"/>
</dbReference>
<reference evidence="12" key="1">
    <citation type="journal article" date="2023" name="Front. Mar. Sci.">
        <title>A new Merluccius polli reference genome to investigate the effects of global change in West African waters.</title>
        <authorList>
            <person name="Mateo J.L."/>
            <person name="Blanco-Fernandez C."/>
            <person name="Garcia-Vazquez E."/>
            <person name="Machado-Schiaffino G."/>
        </authorList>
    </citation>
    <scope>NUCLEOTIDE SEQUENCE</scope>
    <source>
        <strain evidence="12">C29</strain>
        <tissue evidence="12">Fin</tissue>
    </source>
</reference>
<dbReference type="PANTHER" id="PTHR46481">
    <property type="entry name" value="ZINC FINGER BED DOMAIN-CONTAINING PROTEIN 4"/>
    <property type="match status" value="1"/>
</dbReference>
<evidence type="ECO:0000256" key="3">
    <source>
        <dbReference type="ARBA" id="ARBA00022771"/>
    </source>
</evidence>
<comment type="caution">
    <text evidence="12">The sequence shown here is derived from an EMBL/GenBank/DDBJ whole genome shotgun (WGS) entry which is preliminary data.</text>
</comment>
<keyword evidence="8" id="KW-0539">Nucleus</keyword>
<dbReference type="InterPro" id="IPR003656">
    <property type="entry name" value="Znf_BED"/>
</dbReference>
<name>A0AA47N4H8_MERPO</name>
<dbReference type="GO" id="GO:0046983">
    <property type="term" value="F:protein dimerization activity"/>
    <property type="evidence" value="ECO:0007669"/>
    <property type="project" value="InterPro"/>
</dbReference>
<dbReference type="EMBL" id="JAOPHQ010001173">
    <property type="protein sequence ID" value="KAK0151720.1"/>
    <property type="molecule type" value="Genomic_DNA"/>
</dbReference>
<accession>A0AA47N4H8</accession>
<evidence type="ECO:0000256" key="2">
    <source>
        <dbReference type="ARBA" id="ARBA00022723"/>
    </source>
</evidence>
<dbReference type="InterPro" id="IPR052035">
    <property type="entry name" value="ZnF_BED_domain_contain"/>
</dbReference>
<evidence type="ECO:0000313" key="12">
    <source>
        <dbReference type="EMBL" id="KAK0151720.1"/>
    </source>
</evidence>
<dbReference type="Pfam" id="PF05699">
    <property type="entry name" value="Dimer_Tnp_hAT"/>
    <property type="match status" value="1"/>
</dbReference>
<dbReference type="SMART" id="SM00614">
    <property type="entry name" value="ZnF_BED"/>
    <property type="match status" value="1"/>
</dbReference>
<evidence type="ECO:0000256" key="1">
    <source>
        <dbReference type="ARBA" id="ARBA00004123"/>
    </source>
</evidence>
<dbReference type="Pfam" id="PF02892">
    <property type="entry name" value="zf-BED"/>
    <property type="match status" value="1"/>
</dbReference>
<sequence>MNIRSEIVLLQAGPEAELGDLIPKKNSTSVIWEHFGFEAADVHQKQVLCKTCRAKVATSSGNTTNLYRHLPGICMAKNAVKDDARVKRATGLCKQMVGVFSHSWKKKTALKKAQQELNLPEQNKKTRHLVPTWQATDVLESINNALGPLQEFTDALSGEAYVSVSYLKPVLHLMRTSTLTESDEDANLTKEIKTRALGYIEDKYSDPATQELLDITFFLDPRFKTDYISAENVPDIKERVKIKMEQVARKVTCPLSLCSLVIQNATSIQVIFFLHSVYIECPIALNHIRLQNLDSSYLCVLQKRAHVSTTDPMPQGAAEAEPSTTGKGKRSLGSFFKSKAVPPPSSSTTQLEDAIKAELDNYLMTPTIDGEEDPLAWWRVHNVNFPWLSKLARKFLCIPATRSPSERLFSASGNVVTCQRSCLKPSKVDMLVFLTKKSVKSDVEMSGKQVLLLI</sequence>
<feature type="domain" description="BED-type" evidence="11">
    <location>
        <begin position="26"/>
        <end position="83"/>
    </location>
</feature>
<dbReference type="InterPro" id="IPR012337">
    <property type="entry name" value="RNaseH-like_sf"/>
</dbReference>
<evidence type="ECO:0000256" key="10">
    <source>
        <dbReference type="SAM" id="MobiDB-lite"/>
    </source>
</evidence>
<dbReference type="InterPro" id="IPR008906">
    <property type="entry name" value="HATC_C_dom"/>
</dbReference>
<organism evidence="12 13">
    <name type="scientific">Merluccius polli</name>
    <name type="common">Benguela hake</name>
    <name type="synonym">Merluccius cadenati</name>
    <dbReference type="NCBI Taxonomy" id="89951"/>
    <lineage>
        <taxon>Eukaryota</taxon>
        <taxon>Metazoa</taxon>
        <taxon>Chordata</taxon>
        <taxon>Craniata</taxon>
        <taxon>Vertebrata</taxon>
        <taxon>Euteleostomi</taxon>
        <taxon>Actinopterygii</taxon>
        <taxon>Neopterygii</taxon>
        <taxon>Teleostei</taxon>
        <taxon>Neoteleostei</taxon>
        <taxon>Acanthomorphata</taxon>
        <taxon>Zeiogadaria</taxon>
        <taxon>Gadariae</taxon>
        <taxon>Gadiformes</taxon>
        <taxon>Gadoidei</taxon>
        <taxon>Merlucciidae</taxon>
        <taxon>Merluccius</taxon>
    </lineage>
</organism>
<evidence type="ECO:0000256" key="8">
    <source>
        <dbReference type="ARBA" id="ARBA00023242"/>
    </source>
</evidence>
<evidence type="ECO:0000256" key="4">
    <source>
        <dbReference type="ARBA" id="ARBA00022833"/>
    </source>
</evidence>
<comment type="subcellular location">
    <subcellularLocation>
        <location evidence="1">Nucleus</location>
    </subcellularLocation>
</comment>
<keyword evidence="7" id="KW-0804">Transcription</keyword>
<dbReference type="InterPro" id="IPR036236">
    <property type="entry name" value="Znf_C2H2_sf"/>
</dbReference>
<evidence type="ECO:0000256" key="7">
    <source>
        <dbReference type="ARBA" id="ARBA00023163"/>
    </source>
</evidence>
<gene>
    <name evidence="12" type="primary">ZBED1_271</name>
    <name evidence="12" type="ORF">N1851_006971</name>
</gene>
<dbReference type="SUPFAM" id="SSF57667">
    <property type="entry name" value="beta-beta-alpha zinc fingers"/>
    <property type="match status" value="1"/>
</dbReference>
<keyword evidence="4" id="KW-0862">Zinc</keyword>
<dbReference type="PROSITE" id="PS50808">
    <property type="entry name" value="ZF_BED"/>
    <property type="match status" value="1"/>
</dbReference>
<dbReference type="PANTHER" id="PTHR46481:SF9">
    <property type="entry name" value="ZINC FINGER BED DOMAIN-CONTAINING PROTEIN 1-LIKE"/>
    <property type="match status" value="1"/>
</dbReference>
<dbReference type="GO" id="GO:0008270">
    <property type="term" value="F:zinc ion binding"/>
    <property type="evidence" value="ECO:0007669"/>
    <property type="project" value="UniProtKB-KW"/>
</dbReference>
<evidence type="ECO:0000256" key="6">
    <source>
        <dbReference type="ARBA" id="ARBA00023125"/>
    </source>
</evidence>
<evidence type="ECO:0000259" key="11">
    <source>
        <dbReference type="PROSITE" id="PS50808"/>
    </source>
</evidence>
<keyword evidence="5" id="KW-0805">Transcription regulation</keyword>
<proteinExistence type="predicted"/>
<dbReference type="GO" id="GO:0003677">
    <property type="term" value="F:DNA binding"/>
    <property type="evidence" value="ECO:0007669"/>
    <property type="project" value="UniProtKB-KW"/>
</dbReference>
<protein>
    <submittedName>
        <fullName evidence="12">Zinc finger BED domain-containing protein 1</fullName>
    </submittedName>
</protein>
<dbReference type="GO" id="GO:0005634">
    <property type="term" value="C:nucleus"/>
    <property type="evidence" value="ECO:0007669"/>
    <property type="project" value="UniProtKB-SubCell"/>
</dbReference>
<evidence type="ECO:0000256" key="9">
    <source>
        <dbReference type="PROSITE-ProRule" id="PRU00027"/>
    </source>
</evidence>
<dbReference type="SUPFAM" id="SSF53098">
    <property type="entry name" value="Ribonuclease H-like"/>
    <property type="match status" value="1"/>
</dbReference>